<dbReference type="SMART" id="SM00563">
    <property type="entry name" value="PlsC"/>
    <property type="match status" value="1"/>
</dbReference>
<dbReference type="EMBL" id="JACOMF010000023">
    <property type="protein sequence ID" value="MBC4017148.1"/>
    <property type="molecule type" value="Genomic_DNA"/>
</dbReference>
<dbReference type="Proteomes" id="UP000600101">
    <property type="component" value="Unassembled WGS sequence"/>
</dbReference>
<reference evidence="2" key="1">
    <citation type="submission" date="2020-08" db="EMBL/GenBank/DDBJ databases">
        <authorList>
            <person name="Hu Y."/>
            <person name="Nguyen S.V."/>
            <person name="Li F."/>
            <person name="Fanning S."/>
        </authorList>
    </citation>
    <scope>NUCLEOTIDE SEQUENCE</scope>
    <source>
        <strain evidence="2">SYSU D8009</strain>
    </source>
</reference>
<name>A0A9X0R2E3_9PROT</name>
<keyword evidence="2" id="KW-0012">Acyltransferase</keyword>
<evidence type="ECO:0000313" key="3">
    <source>
        <dbReference type="Proteomes" id="UP000600101"/>
    </source>
</evidence>
<comment type="caution">
    <text evidence="2">The sequence shown here is derived from an EMBL/GenBank/DDBJ whole genome shotgun (WGS) entry which is preliminary data.</text>
</comment>
<proteinExistence type="predicted"/>
<evidence type="ECO:0000259" key="1">
    <source>
        <dbReference type="SMART" id="SM00563"/>
    </source>
</evidence>
<dbReference type="GO" id="GO:0016746">
    <property type="term" value="F:acyltransferase activity"/>
    <property type="evidence" value="ECO:0007669"/>
    <property type="project" value="UniProtKB-KW"/>
</dbReference>
<accession>A0A9X0R2E3</accession>
<dbReference type="AlphaFoldDB" id="A0A9X0R2E3"/>
<dbReference type="Pfam" id="PF01553">
    <property type="entry name" value="Acyltransferase"/>
    <property type="match status" value="1"/>
</dbReference>
<dbReference type="SUPFAM" id="SSF69593">
    <property type="entry name" value="Glycerol-3-phosphate (1)-acyltransferase"/>
    <property type="match status" value="1"/>
</dbReference>
<evidence type="ECO:0000313" key="2">
    <source>
        <dbReference type="EMBL" id="MBC4017148.1"/>
    </source>
</evidence>
<dbReference type="RefSeq" id="WP_186771908.1">
    <property type="nucleotide sequence ID" value="NZ_JACOMF010000023.1"/>
</dbReference>
<gene>
    <name evidence="2" type="ORF">H7965_17690</name>
</gene>
<keyword evidence="3" id="KW-1185">Reference proteome</keyword>
<protein>
    <submittedName>
        <fullName evidence="2">Lysophospholipid acyltransferase family protein</fullName>
    </submittedName>
</protein>
<organism evidence="2 3">
    <name type="scientific">Siccirubricoccus deserti</name>
    <dbReference type="NCBI Taxonomy" id="2013562"/>
    <lineage>
        <taxon>Bacteria</taxon>
        <taxon>Pseudomonadati</taxon>
        <taxon>Pseudomonadota</taxon>
        <taxon>Alphaproteobacteria</taxon>
        <taxon>Acetobacterales</taxon>
        <taxon>Roseomonadaceae</taxon>
        <taxon>Siccirubricoccus</taxon>
    </lineage>
</organism>
<dbReference type="InterPro" id="IPR002123">
    <property type="entry name" value="Plipid/glycerol_acylTrfase"/>
</dbReference>
<dbReference type="CDD" id="cd06551">
    <property type="entry name" value="LPLAT"/>
    <property type="match status" value="1"/>
</dbReference>
<keyword evidence="2" id="KW-0808">Transferase</keyword>
<sequence>MNGPQDGASPVMLFSPAHFRFFCLVFRRFAARHLRAVRLAAWGAPPPDAGDAPLVVYANHPSWWDGVAFMLLSTELFPGRRMIVPMEAAALARYGFMRRIGVFGVERHSARGAIAFLRTAEAVLAAPGHMLWMNAPGRFCDVRERPVPIAPGLVRLAELAPAARFLPLALEYPFWSEKSAELLAGFGPPLAGAALAAMEREARAAALARALEAVMDRLATDAIARDPSRFRPVLRGREGMGGVYQGWRHLGAWLRGRRFDPRHDPEAG</sequence>
<feature type="domain" description="Phospholipid/glycerol acyltransferase" evidence="1">
    <location>
        <begin position="54"/>
        <end position="173"/>
    </location>
</feature>